<dbReference type="Gene3D" id="2.60.40.380">
    <property type="entry name" value="Purple acid phosphatase-like, N-terminal"/>
    <property type="match status" value="1"/>
</dbReference>
<protein>
    <submittedName>
        <fullName evidence="3">Metallophosphoesterase family protein</fullName>
    </submittedName>
</protein>
<accession>A0A5C8K9J2</accession>
<dbReference type="PANTHER" id="PTHR22953">
    <property type="entry name" value="ACID PHOSPHATASE RELATED"/>
    <property type="match status" value="1"/>
</dbReference>
<evidence type="ECO:0000259" key="2">
    <source>
        <dbReference type="Pfam" id="PF16656"/>
    </source>
</evidence>
<dbReference type="Proteomes" id="UP000321926">
    <property type="component" value="Unassembled WGS sequence"/>
</dbReference>
<feature type="domain" description="Purple acid phosphatase N-terminal" evidence="2">
    <location>
        <begin position="42"/>
        <end position="147"/>
    </location>
</feature>
<gene>
    <name evidence="3" type="ORF">FVR03_10465</name>
</gene>
<evidence type="ECO:0000256" key="1">
    <source>
        <dbReference type="ARBA" id="ARBA00022729"/>
    </source>
</evidence>
<proteinExistence type="predicted"/>
<dbReference type="InterPro" id="IPR015914">
    <property type="entry name" value="PAPs_N"/>
</dbReference>
<dbReference type="GO" id="GO:0003993">
    <property type="term" value="F:acid phosphatase activity"/>
    <property type="evidence" value="ECO:0007669"/>
    <property type="project" value="InterPro"/>
</dbReference>
<keyword evidence="4" id="KW-1185">Reference proteome</keyword>
<keyword evidence="1" id="KW-0732">Signal</keyword>
<dbReference type="InterPro" id="IPR029052">
    <property type="entry name" value="Metallo-depent_PP-like"/>
</dbReference>
<organism evidence="3 4">
    <name type="scientific">Pontibacter qinzhouensis</name>
    <dbReference type="NCBI Taxonomy" id="2603253"/>
    <lineage>
        <taxon>Bacteria</taxon>
        <taxon>Pseudomonadati</taxon>
        <taxon>Bacteroidota</taxon>
        <taxon>Cytophagia</taxon>
        <taxon>Cytophagales</taxon>
        <taxon>Hymenobacteraceae</taxon>
        <taxon>Pontibacter</taxon>
    </lineage>
</organism>
<dbReference type="AlphaFoldDB" id="A0A5C8K9J2"/>
<dbReference type="GO" id="GO:0046872">
    <property type="term" value="F:metal ion binding"/>
    <property type="evidence" value="ECO:0007669"/>
    <property type="project" value="InterPro"/>
</dbReference>
<evidence type="ECO:0000313" key="4">
    <source>
        <dbReference type="Proteomes" id="UP000321926"/>
    </source>
</evidence>
<sequence length="468" mass="53489">MQRIYSLLYGVSACLLLIFAACQSLERQENPLDQLTEQATEPIHVRVLWTENPANHAIVSWTTLHKLGDAHLVYYDTISHKGDLPAYAHKVAPIRNGKISIVDEDIEKGMPQGFFHHSELNNLEPAKAYYFVVQSNGKQTEEFYFRTAPDDNRPFGIIWGSDSRAGGERTLPDIVTNALPDAIEDIVLPDYTPHQARQSMNEVIAQLVEDNDEIIAFAHGADYSLTSEWRHMYWWFEDHEEIITKDNRLLPLIISQGNHEVEAGFKENFYLDKSEEGRNLDTFYYNTDLSPEVSLITLNTEISVAGDQHEWLEAALATNRKEKKWVMVQYHRPAYPAVKSFMRQTFVRVRKSFVPLFEKYNVDLVAESDGHVLKRTLPIRNNKPDTSGIVYIGEGGLGVPQRPVYDSARWYVQAPGFVQSAHHVHVIRFSKDSLHVQAIGIDGEVLDDFVREPRAKSKHAFRTQSVSR</sequence>
<dbReference type="InterPro" id="IPR039331">
    <property type="entry name" value="PAPs-like"/>
</dbReference>
<dbReference type="OrthoDB" id="9809781at2"/>
<dbReference type="RefSeq" id="WP_147921697.1">
    <property type="nucleotide sequence ID" value="NZ_VRTY01000033.1"/>
</dbReference>
<name>A0A5C8K9J2_9BACT</name>
<dbReference type="EMBL" id="VRTY01000033">
    <property type="protein sequence ID" value="TXK46757.1"/>
    <property type="molecule type" value="Genomic_DNA"/>
</dbReference>
<dbReference type="PANTHER" id="PTHR22953:SF153">
    <property type="entry name" value="PURPLE ACID PHOSPHATASE"/>
    <property type="match status" value="1"/>
</dbReference>
<comment type="caution">
    <text evidence="3">The sequence shown here is derived from an EMBL/GenBank/DDBJ whole genome shotgun (WGS) entry which is preliminary data.</text>
</comment>
<dbReference type="PROSITE" id="PS51257">
    <property type="entry name" value="PROKAR_LIPOPROTEIN"/>
    <property type="match status" value="1"/>
</dbReference>
<reference evidence="3 4" key="1">
    <citation type="submission" date="2019-08" db="EMBL/GenBank/DDBJ databases">
        <authorList>
            <person name="Shi S."/>
        </authorList>
    </citation>
    <scope>NUCLEOTIDE SEQUENCE [LARGE SCALE GENOMIC DNA]</scope>
    <source>
        <strain evidence="3 4">GY10130</strain>
    </source>
</reference>
<dbReference type="InterPro" id="IPR008963">
    <property type="entry name" value="Purple_acid_Pase-like_N"/>
</dbReference>
<evidence type="ECO:0000313" key="3">
    <source>
        <dbReference type="EMBL" id="TXK46757.1"/>
    </source>
</evidence>
<dbReference type="SUPFAM" id="SSF49363">
    <property type="entry name" value="Purple acid phosphatase, N-terminal domain"/>
    <property type="match status" value="1"/>
</dbReference>
<dbReference type="SUPFAM" id="SSF56300">
    <property type="entry name" value="Metallo-dependent phosphatases"/>
    <property type="match status" value="1"/>
</dbReference>
<dbReference type="Pfam" id="PF16656">
    <property type="entry name" value="Pur_ac_phosph_N"/>
    <property type="match status" value="1"/>
</dbReference>
<dbReference type="Gene3D" id="3.60.21.10">
    <property type="match status" value="1"/>
</dbReference>